<proteinExistence type="predicted"/>
<feature type="region of interest" description="Disordered" evidence="1">
    <location>
        <begin position="306"/>
        <end position="361"/>
    </location>
</feature>
<feature type="compositionally biased region" description="Basic and acidic residues" evidence="1">
    <location>
        <begin position="312"/>
        <end position="347"/>
    </location>
</feature>
<feature type="region of interest" description="Disordered" evidence="1">
    <location>
        <begin position="408"/>
        <end position="455"/>
    </location>
</feature>
<evidence type="ECO:0000256" key="1">
    <source>
        <dbReference type="SAM" id="MobiDB-lite"/>
    </source>
</evidence>
<sequence length="455" mass="51497">MKIANSKRKAGARSGGGLSSHVIVRRGRVWEAQAARGRDAMMMMMMREEQDREPHFRYSIKPSLRNSPEEHLVQQAEIHLEMCKPSMTVHDHRIAKYEDQQSMLRSEIFDFLTEVEFSTNSTEFIKQVRSDASKKWDPEPRVGSFEIHLRYWLETQVPGKNEGDPPRTRSFEKRLRLFSKLKTRKWPCIPKIVSCIRDFLPLKFDLEAKHKLEQEAQERARMMAEAKENVENRTKSISDLKEIIISDEAKVEELQPLAAEHSNKLQEVLGQKAAKDAEIEAANKKVRDAMNEQRELNAAAQAAEAEAAAADPSERDKLMSKAEKARNEYEKAESLTNKCKRDTRDVAEGTEELDELVSQSQAVADEANNALREAQDVLQKNRELLQEYFADLEKCIKDEKELLKALGYAVPEEEEKPPPKSEEAAAPPAEPSPAEAAPVEAAPAESADAVPTPEA</sequence>
<feature type="compositionally biased region" description="Low complexity" evidence="1">
    <location>
        <begin position="424"/>
        <end position="447"/>
    </location>
</feature>
<dbReference type="SUPFAM" id="SSF58104">
    <property type="entry name" value="Methyl-accepting chemotaxis protein (MCP) signaling domain"/>
    <property type="match status" value="1"/>
</dbReference>
<dbReference type="EMBL" id="LGRX02009221">
    <property type="protein sequence ID" value="KAK3272001.1"/>
    <property type="molecule type" value="Genomic_DNA"/>
</dbReference>
<protein>
    <submittedName>
        <fullName evidence="2">Uncharacterized protein</fullName>
    </submittedName>
</protein>
<evidence type="ECO:0000313" key="3">
    <source>
        <dbReference type="Proteomes" id="UP001190700"/>
    </source>
</evidence>
<keyword evidence="3" id="KW-1185">Reference proteome</keyword>
<reference evidence="2 3" key="1">
    <citation type="journal article" date="2015" name="Genome Biol. Evol.">
        <title>Comparative Genomics of a Bacterivorous Green Alga Reveals Evolutionary Causalities and Consequences of Phago-Mixotrophic Mode of Nutrition.</title>
        <authorList>
            <person name="Burns J.A."/>
            <person name="Paasch A."/>
            <person name="Narechania A."/>
            <person name="Kim E."/>
        </authorList>
    </citation>
    <scope>NUCLEOTIDE SEQUENCE [LARGE SCALE GENOMIC DNA]</scope>
    <source>
        <strain evidence="2 3">PLY_AMNH</strain>
    </source>
</reference>
<organism evidence="2 3">
    <name type="scientific">Cymbomonas tetramitiformis</name>
    <dbReference type="NCBI Taxonomy" id="36881"/>
    <lineage>
        <taxon>Eukaryota</taxon>
        <taxon>Viridiplantae</taxon>
        <taxon>Chlorophyta</taxon>
        <taxon>Pyramimonadophyceae</taxon>
        <taxon>Pyramimonadales</taxon>
        <taxon>Pyramimonadaceae</taxon>
        <taxon>Cymbomonas</taxon>
    </lineage>
</organism>
<dbReference type="Proteomes" id="UP001190700">
    <property type="component" value="Unassembled WGS sequence"/>
</dbReference>
<dbReference type="AlphaFoldDB" id="A0AAE0G6U6"/>
<comment type="caution">
    <text evidence="2">The sequence shown here is derived from an EMBL/GenBank/DDBJ whole genome shotgun (WGS) entry which is preliminary data.</text>
</comment>
<name>A0AAE0G6U6_9CHLO</name>
<accession>A0AAE0G6U6</accession>
<evidence type="ECO:0000313" key="2">
    <source>
        <dbReference type="EMBL" id="KAK3272001.1"/>
    </source>
</evidence>
<gene>
    <name evidence="2" type="ORF">CYMTET_19679</name>
</gene>